<gene>
    <name evidence="16" type="ORF">BJ554DRAFT_1932</name>
</gene>
<dbReference type="CDD" id="cd00519">
    <property type="entry name" value="Lipase_3"/>
    <property type="match status" value="1"/>
</dbReference>
<evidence type="ECO:0000256" key="8">
    <source>
        <dbReference type="ARBA" id="ARBA00022837"/>
    </source>
</evidence>
<evidence type="ECO:0000256" key="1">
    <source>
        <dbReference type="ARBA" id="ARBA00001913"/>
    </source>
</evidence>
<keyword evidence="11" id="KW-0443">Lipid metabolism</keyword>
<evidence type="ECO:0000256" key="2">
    <source>
        <dbReference type="ARBA" id="ARBA00004651"/>
    </source>
</evidence>
<dbReference type="InterPro" id="IPR029058">
    <property type="entry name" value="AB_hydrolase_fold"/>
</dbReference>
<dbReference type="Gene3D" id="3.40.50.1820">
    <property type="entry name" value="alpha/beta hydrolase"/>
    <property type="match status" value="1"/>
</dbReference>
<evidence type="ECO:0000256" key="3">
    <source>
        <dbReference type="ARBA" id="ARBA00022475"/>
    </source>
</evidence>
<dbReference type="InterPro" id="IPR052214">
    <property type="entry name" value="DAG_Lipase-Related"/>
</dbReference>
<keyword evidence="12" id="KW-0472">Membrane</keyword>
<reference evidence="16 17" key="1">
    <citation type="journal article" name="Sci. Rep.">
        <title>Genome-scale phylogenetic analyses confirm Olpidium as the closest living zoosporic fungus to the non-flagellated, terrestrial fungi.</title>
        <authorList>
            <person name="Chang Y."/>
            <person name="Rochon D."/>
            <person name="Sekimoto S."/>
            <person name="Wang Y."/>
            <person name="Chovatia M."/>
            <person name="Sandor L."/>
            <person name="Salamov A."/>
            <person name="Grigoriev I.V."/>
            <person name="Stajich J.E."/>
            <person name="Spatafora J.W."/>
        </authorList>
    </citation>
    <scope>NUCLEOTIDE SEQUENCE [LARGE SCALE GENOMIC DNA]</scope>
    <source>
        <strain evidence="16">S191</strain>
    </source>
</reference>
<feature type="non-terminal residue" evidence="16">
    <location>
        <position position="1"/>
    </location>
</feature>
<dbReference type="GO" id="GO:0046340">
    <property type="term" value="P:diacylglycerol catabolic process"/>
    <property type="evidence" value="ECO:0007669"/>
    <property type="project" value="TreeGrafter"/>
</dbReference>
<accession>A0A8H8DH18</accession>
<sequence>TLYHIKYCIAAYGSALLNLCGYGNGIKVGSQLTGSLSLFFLRQEDAVRLQSDRKVVCDVFKLDPDLDLITWQYDKNRIFKPKYFVVRDPHTNCIVVVVRGTFSLQDAMTDLLCEYEPYKGGLAHRGVIRSAEWIVDRSFEAIKNAVARFNAAGINCVGHSLGGAVASLVCLMIHDRIGELAELTSSPEFRVRAYSIGSPPWASRDLAEQAGPLVTAVVNEADLVPRLSFGNVTLM</sequence>
<comment type="cofactor">
    <cofactor evidence="1">
        <name>Ca(2+)</name>
        <dbReference type="ChEBI" id="CHEBI:29108"/>
    </cofactor>
</comment>
<keyword evidence="9" id="KW-0442">Lipid degradation</keyword>
<keyword evidence="10" id="KW-1133">Transmembrane helix</keyword>
<evidence type="ECO:0000256" key="10">
    <source>
        <dbReference type="ARBA" id="ARBA00022989"/>
    </source>
</evidence>
<dbReference type="EC" id="3.1.1.116" evidence="14"/>
<dbReference type="GO" id="GO:0016298">
    <property type="term" value="F:lipase activity"/>
    <property type="evidence" value="ECO:0007669"/>
    <property type="project" value="TreeGrafter"/>
</dbReference>
<dbReference type="Proteomes" id="UP000673691">
    <property type="component" value="Unassembled WGS sequence"/>
</dbReference>
<comment type="catalytic activity">
    <reaction evidence="13">
        <text>a 1,2-diacyl-sn-glycerol + H2O = a 2-acylglycerol + a fatty acid + H(+)</text>
        <dbReference type="Rhea" id="RHEA:33275"/>
        <dbReference type="ChEBI" id="CHEBI:15377"/>
        <dbReference type="ChEBI" id="CHEBI:15378"/>
        <dbReference type="ChEBI" id="CHEBI:17389"/>
        <dbReference type="ChEBI" id="CHEBI:17815"/>
        <dbReference type="ChEBI" id="CHEBI:28868"/>
        <dbReference type="EC" id="3.1.1.116"/>
    </reaction>
    <physiologicalReaction direction="left-to-right" evidence="13">
        <dbReference type="Rhea" id="RHEA:33276"/>
    </physiologicalReaction>
</comment>
<evidence type="ECO:0000256" key="5">
    <source>
        <dbReference type="ARBA" id="ARBA00022692"/>
    </source>
</evidence>
<comment type="subcellular location">
    <subcellularLocation>
        <location evidence="2">Cell membrane</location>
        <topology evidence="2">Multi-pass membrane protein</topology>
    </subcellularLocation>
</comment>
<evidence type="ECO:0000256" key="4">
    <source>
        <dbReference type="ARBA" id="ARBA00022553"/>
    </source>
</evidence>
<protein>
    <recommendedName>
        <fullName evidence="14">sn-1-specific diacylglycerol lipase</fullName>
        <ecNumber evidence="14">3.1.1.116</ecNumber>
    </recommendedName>
</protein>
<evidence type="ECO:0000259" key="15">
    <source>
        <dbReference type="Pfam" id="PF01764"/>
    </source>
</evidence>
<keyword evidence="6" id="KW-0479">Metal-binding</keyword>
<feature type="non-terminal residue" evidence="16">
    <location>
        <position position="235"/>
    </location>
</feature>
<evidence type="ECO:0000256" key="9">
    <source>
        <dbReference type="ARBA" id="ARBA00022963"/>
    </source>
</evidence>
<dbReference type="Pfam" id="PF01764">
    <property type="entry name" value="Lipase_3"/>
    <property type="match status" value="1"/>
</dbReference>
<keyword evidence="4" id="KW-0597">Phosphoprotein</keyword>
<dbReference type="AlphaFoldDB" id="A0A8H8DH18"/>
<evidence type="ECO:0000256" key="6">
    <source>
        <dbReference type="ARBA" id="ARBA00022723"/>
    </source>
</evidence>
<evidence type="ECO:0000256" key="14">
    <source>
        <dbReference type="ARBA" id="ARBA00026104"/>
    </source>
</evidence>
<dbReference type="PANTHER" id="PTHR45792">
    <property type="entry name" value="DIACYLGLYCEROL LIPASE HOMOLOG-RELATED"/>
    <property type="match status" value="1"/>
</dbReference>
<keyword evidence="3" id="KW-1003">Cell membrane</keyword>
<evidence type="ECO:0000256" key="11">
    <source>
        <dbReference type="ARBA" id="ARBA00023098"/>
    </source>
</evidence>
<keyword evidence="7 16" id="KW-0378">Hydrolase</keyword>
<dbReference type="GO" id="GO:0005886">
    <property type="term" value="C:plasma membrane"/>
    <property type="evidence" value="ECO:0007669"/>
    <property type="project" value="UniProtKB-SubCell"/>
</dbReference>
<keyword evidence="8" id="KW-0106">Calcium</keyword>
<proteinExistence type="predicted"/>
<evidence type="ECO:0000256" key="13">
    <source>
        <dbReference type="ARBA" id="ARBA00024531"/>
    </source>
</evidence>
<comment type="caution">
    <text evidence="16">The sequence shown here is derived from an EMBL/GenBank/DDBJ whole genome shotgun (WGS) entry which is preliminary data.</text>
</comment>
<dbReference type="EMBL" id="JAEFCI010009226">
    <property type="protein sequence ID" value="KAG5457943.1"/>
    <property type="molecule type" value="Genomic_DNA"/>
</dbReference>
<dbReference type="InterPro" id="IPR002921">
    <property type="entry name" value="Fungal_lipase-type"/>
</dbReference>
<dbReference type="PANTHER" id="PTHR45792:SF8">
    <property type="entry name" value="DIACYLGLYCEROL LIPASE-ALPHA"/>
    <property type="match status" value="1"/>
</dbReference>
<evidence type="ECO:0000313" key="16">
    <source>
        <dbReference type="EMBL" id="KAG5457943.1"/>
    </source>
</evidence>
<evidence type="ECO:0000256" key="12">
    <source>
        <dbReference type="ARBA" id="ARBA00023136"/>
    </source>
</evidence>
<name>A0A8H8DH18_9FUNG</name>
<keyword evidence="17" id="KW-1185">Reference proteome</keyword>
<evidence type="ECO:0000313" key="17">
    <source>
        <dbReference type="Proteomes" id="UP000673691"/>
    </source>
</evidence>
<dbReference type="GO" id="GO:0019369">
    <property type="term" value="P:arachidonate metabolic process"/>
    <property type="evidence" value="ECO:0007669"/>
    <property type="project" value="TreeGrafter"/>
</dbReference>
<organism evidence="16 17">
    <name type="scientific">Olpidium bornovanus</name>
    <dbReference type="NCBI Taxonomy" id="278681"/>
    <lineage>
        <taxon>Eukaryota</taxon>
        <taxon>Fungi</taxon>
        <taxon>Fungi incertae sedis</taxon>
        <taxon>Olpidiomycota</taxon>
        <taxon>Olpidiomycotina</taxon>
        <taxon>Olpidiomycetes</taxon>
        <taxon>Olpidiales</taxon>
        <taxon>Olpidiaceae</taxon>
        <taxon>Olpidium</taxon>
    </lineage>
</organism>
<keyword evidence="5" id="KW-0812">Transmembrane</keyword>
<dbReference type="GO" id="GO:0046872">
    <property type="term" value="F:metal ion binding"/>
    <property type="evidence" value="ECO:0007669"/>
    <property type="project" value="UniProtKB-KW"/>
</dbReference>
<dbReference type="OrthoDB" id="438440at2759"/>
<evidence type="ECO:0000256" key="7">
    <source>
        <dbReference type="ARBA" id="ARBA00022801"/>
    </source>
</evidence>
<dbReference type="SUPFAM" id="SSF53474">
    <property type="entry name" value="alpha/beta-Hydrolases"/>
    <property type="match status" value="1"/>
</dbReference>
<feature type="domain" description="Fungal lipase-type" evidence="15">
    <location>
        <begin position="95"/>
        <end position="229"/>
    </location>
</feature>